<dbReference type="Proteomes" id="UP000828390">
    <property type="component" value="Unassembled WGS sequence"/>
</dbReference>
<reference evidence="1" key="2">
    <citation type="submission" date="2020-11" db="EMBL/GenBank/DDBJ databases">
        <authorList>
            <person name="McCartney M.A."/>
            <person name="Auch B."/>
            <person name="Kono T."/>
            <person name="Mallez S."/>
            <person name="Becker A."/>
            <person name="Gohl D.M."/>
            <person name="Silverstein K.A.T."/>
            <person name="Koren S."/>
            <person name="Bechman K.B."/>
            <person name="Herman A."/>
            <person name="Abrahante J.E."/>
            <person name="Garbe J."/>
        </authorList>
    </citation>
    <scope>NUCLEOTIDE SEQUENCE</scope>
    <source>
        <strain evidence="1">Duluth1</strain>
        <tissue evidence="1">Whole animal</tissue>
    </source>
</reference>
<reference evidence="1" key="1">
    <citation type="journal article" date="2019" name="bioRxiv">
        <title>The Genome of the Zebra Mussel, Dreissena polymorpha: A Resource for Invasive Species Research.</title>
        <authorList>
            <person name="McCartney M.A."/>
            <person name="Auch B."/>
            <person name="Kono T."/>
            <person name="Mallez S."/>
            <person name="Zhang Y."/>
            <person name="Obille A."/>
            <person name="Becker A."/>
            <person name="Abrahante J.E."/>
            <person name="Garbe J."/>
            <person name="Badalamenti J.P."/>
            <person name="Herman A."/>
            <person name="Mangelson H."/>
            <person name="Liachko I."/>
            <person name="Sullivan S."/>
            <person name="Sone E.D."/>
            <person name="Koren S."/>
            <person name="Silverstein K.A.T."/>
            <person name="Beckman K.B."/>
            <person name="Gohl D.M."/>
        </authorList>
    </citation>
    <scope>NUCLEOTIDE SEQUENCE</scope>
    <source>
        <strain evidence="1">Duluth1</strain>
        <tissue evidence="1">Whole animal</tissue>
    </source>
</reference>
<comment type="caution">
    <text evidence="1">The sequence shown here is derived from an EMBL/GenBank/DDBJ whole genome shotgun (WGS) entry which is preliminary data.</text>
</comment>
<organism evidence="1 2">
    <name type="scientific">Dreissena polymorpha</name>
    <name type="common">Zebra mussel</name>
    <name type="synonym">Mytilus polymorpha</name>
    <dbReference type="NCBI Taxonomy" id="45954"/>
    <lineage>
        <taxon>Eukaryota</taxon>
        <taxon>Metazoa</taxon>
        <taxon>Spiralia</taxon>
        <taxon>Lophotrochozoa</taxon>
        <taxon>Mollusca</taxon>
        <taxon>Bivalvia</taxon>
        <taxon>Autobranchia</taxon>
        <taxon>Heteroconchia</taxon>
        <taxon>Euheterodonta</taxon>
        <taxon>Imparidentia</taxon>
        <taxon>Neoheterodontei</taxon>
        <taxon>Myida</taxon>
        <taxon>Dreissenoidea</taxon>
        <taxon>Dreissenidae</taxon>
        <taxon>Dreissena</taxon>
    </lineage>
</organism>
<evidence type="ECO:0000313" key="2">
    <source>
        <dbReference type="Proteomes" id="UP000828390"/>
    </source>
</evidence>
<protein>
    <submittedName>
        <fullName evidence="1">Uncharacterized protein</fullName>
    </submittedName>
</protein>
<keyword evidence="2" id="KW-1185">Reference proteome</keyword>
<gene>
    <name evidence="1" type="ORF">DPMN_173496</name>
</gene>
<sequence>MLCLGRELRLAADLVLPFKDSEKEVVEYADNEEALKDKMLHAHAISRTYPKRKAEHSKDIYYTILAEYNYAGDLVLCLHKIRKYGVTQKLENQFDGPYVVIKIAMKNKLSIKVVHHNKL</sequence>
<accession>A0A9D4IG51</accession>
<name>A0A9D4IG51_DREPO</name>
<proteinExistence type="predicted"/>
<dbReference type="EMBL" id="JAIWYP010000009">
    <property type="protein sequence ID" value="KAH3772159.1"/>
    <property type="molecule type" value="Genomic_DNA"/>
</dbReference>
<dbReference type="AlphaFoldDB" id="A0A9D4IG51"/>
<evidence type="ECO:0000313" key="1">
    <source>
        <dbReference type="EMBL" id="KAH3772159.1"/>
    </source>
</evidence>